<dbReference type="EMBL" id="JAOZYB010000329">
    <property type="protein sequence ID" value="MEB3965408.1"/>
    <property type="molecule type" value="Genomic_DNA"/>
</dbReference>
<organism evidence="1 2">
    <name type="scientific">Streptomyces kunmingensis</name>
    <dbReference type="NCBI Taxonomy" id="68225"/>
    <lineage>
        <taxon>Bacteria</taxon>
        <taxon>Bacillati</taxon>
        <taxon>Actinomycetota</taxon>
        <taxon>Actinomycetes</taxon>
        <taxon>Kitasatosporales</taxon>
        <taxon>Streptomycetaceae</taxon>
        <taxon>Streptomyces</taxon>
    </lineage>
</organism>
<proteinExistence type="predicted"/>
<keyword evidence="2" id="KW-1185">Reference proteome</keyword>
<evidence type="ECO:0000313" key="2">
    <source>
        <dbReference type="Proteomes" id="UP001352223"/>
    </source>
</evidence>
<gene>
    <name evidence="1" type="ORF">OKJ48_35050</name>
</gene>
<dbReference type="Proteomes" id="UP001352223">
    <property type="component" value="Unassembled WGS sequence"/>
</dbReference>
<accession>A0ABU6CL16</accession>
<sequence length="85" mass="9545">MRPYDFPPDLLRDQTAWYSTYRQLADGFSAASPTEGRRRLLELSARIADHPFWRGSAGTPAARMELKELAQRNVPSATPAVRRAG</sequence>
<protein>
    <submittedName>
        <fullName evidence="1">Uncharacterized protein</fullName>
    </submittedName>
</protein>
<comment type="caution">
    <text evidence="1">The sequence shown here is derived from an EMBL/GenBank/DDBJ whole genome shotgun (WGS) entry which is preliminary data.</text>
</comment>
<name>A0ABU6CL16_9ACTN</name>
<dbReference type="RefSeq" id="WP_324773666.1">
    <property type="nucleotide sequence ID" value="NZ_BAAATS010000027.1"/>
</dbReference>
<reference evidence="1 2" key="1">
    <citation type="submission" date="2022-10" db="EMBL/GenBank/DDBJ databases">
        <authorList>
            <person name="Xie J."/>
            <person name="Shen N."/>
        </authorList>
    </citation>
    <scope>NUCLEOTIDE SEQUENCE [LARGE SCALE GENOMIC DNA]</scope>
    <source>
        <strain evidence="1 2">DSM 41681</strain>
    </source>
</reference>
<evidence type="ECO:0000313" key="1">
    <source>
        <dbReference type="EMBL" id="MEB3965408.1"/>
    </source>
</evidence>